<dbReference type="EMBL" id="JAWDGP010007694">
    <property type="protein sequence ID" value="KAK3708468.1"/>
    <property type="molecule type" value="Genomic_DNA"/>
</dbReference>
<proteinExistence type="predicted"/>
<name>A0AAE0XSU3_9GAST</name>
<organism evidence="1 2">
    <name type="scientific">Elysia crispata</name>
    <name type="common">lettuce slug</name>
    <dbReference type="NCBI Taxonomy" id="231223"/>
    <lineage>
        <taxon>Eukaryota</taxon>
        <taxon>Metazoa</taxon>
        <taxon>Spiralia</taxon>
        <taxon>Lophotrochozoa</taxon>
        <taxon>Mollusca</taxon>
        <taxon>Gastropoda</taxon>
        <taxon>Heterobranchia</taxon>
        <taxon>Euthyneura</taxon>
        <taxon>Panpulmonata</taxon>
        <taxon>Sacoglossa</taxon>
        <taxon>Placobranchoidea</taxon>
        <taxon>Plakobranchidae</taxon>
        <taxon>Elysia</taxon>
    </lineage>
</organism>
<gene>
    <name evidence="1" type="ORF">RRG08_053050</name>
</gene>
<dbReference type="AlphaFoldDB" id="A0AAE0XSU3"/>
<keyword evidence="2" id="KW-1185">Reference proteome</keyword>
<dbReference type="Proteomes" id="UP001283361">
    <property type="component" value="Unassembled WGS sequence"/>
</dbReference>
<evidence type="ECO:0000313" key="1">
    <source>
        <dbReference type="EMBL" id="KAK3708468.1"/>
    </source>
</evidence>
<accession>A0AAE0XSU3</accession>
<evidence type="ECO:0000313" key="2">
    <source>
        <dbReference type="Proteomes" id="UP001283361"/>
    </source>
</evidence>
<comment type="caution">
    <text evidence="1">The sequence shown here is derived from an EMBL/GenBank/DDBJ whole genome shotgun (WGS) entry which is preliminary data.</text>
</comment>
<reference evidence="1" key="1">
    <citation type="journal article" date="2023" name="G3 (Bethesda)">
        <title>A reference genome for the long-term kleptoplast-retaining sea slug Elysia crispata morphotype clarki.</title>
        <authorList>
            <person name="Eastman K.E."/>
            <person name="Pendleton A.L."/>
            <person name="Shaikh M.A."/>
            <person name="Suttiyut T."/>
            <person name="Ogas R."/>
            <person name="Tomko P."/>
            <person name="Gavelis G."/>
            <person name="Widhalm J.R."/>
            <person name="Wisecaver J.H."/>
        </authorList>
    </citation>
    <scope>NUCLEOTIDE SEQUENCE</scope>
    <source>
        <strain evidence="1">ECLA1</strain>
    </source>
</reference>
<protein>
    <submittedName>
        <fullName evidence="1">Uncharacterized protein</fullName>
    </submittedName>
</protein>
<sequence>MHCKHFSNSNRYRRTPSIVRYGRTPCITSISRKAADMVGHHPLSDMIGQHKLLGHHTLSGMEGYHALTVYNHILPLVTGPFLPCPTSRPRTVFAMSYFSATESRYLGCVSLQPPK</sequence>